<dbReference type="Proteomes" id="UP000033814">
    <property type="component" value="Unassembled WGS sequence"/>
</dbReference>
<dbReference type="SUPFAM" id="SSF51126">
    <property type="entry name" value="Pectin lyase-like"/>
    <property type="match status" value="2"/>
</dbReference>
<dbReference type="SMART" id="SM00710">
    <property type="entry name" value="PbH1"/>
    <property type="match status" value="7"/>
</dbReference>
<evidence type="ECO:0000313" key="5">
    <source>
        <dbReference type="EMBL" id="KKH85042.1"/>
    </source>
</evidence>
<reference evidence="5 6" key="1">
    <citation type="journal article" date="2015" name="ISME J.">
        <title>Genomic and phenotypic differentiation among Methanosarcina mazei populations from Columbia River sediment.</title>
        <authorList>
            <person name="Youngblut N.D."/>
            <person name="Wirth J.S."/>
            <person name="Henriksen J.R."/>
            <person name="Smith M."/>
            <person name="Simon H."/>
            <person name="Metcalf W.W."/>
            <person name="Whitaker R.J."/>
        </authorList>
    </citation>
    <scope>NUCLEOTIDE SEQUENCE [LARGE SCALE GENOMIC DNA]</scope>
    <source>
        <strain evidence="5 6">1.H.M.2.2</strain>
    </source>
</reference>
<evidence type="ECO:0000259" key="3">
    <source>
        <dbReference type="Pfam" id="PF06848"/>
    </source>
</evidence>
<gene>
    <name evidence="5" type="ORF">DU82_09695</name>
</gene>
<dbReference type="PANTHER" id="PTHR22990">
    <property type="entry name" value="F-BOX ONLY PROTEIN"/>
    <property type="match status" value="1"/>
</dbReference>
<dbReference type="Pfam" id="PF06848">
    <property type="entry name" value="Disaggr_repeat"/>
    <property type="match status" value="2"/>
</dbReference>
<accession>A0A0F8RCB3</accession>
<dbReference type="AlphaFoldDB" id="A0A0F8RCB3"/>
<evidence type="ECO:0000259" key="4">
    <source>
        <dbReference type="Pfam" id="PF08480"/>
    </source>
</evidence>
<dbReference type="InterPro" id="IPR006626">
    <property type="entry name" value="PbH1"/>
</dbReference>
<dbReference type="InterPro" id="IPR051550">
    <property type="entry name" value="SCF-Subunits/Alg-Epimerases"/>
</dbReference>
<dbReference type="InterPro" id="IPR011050">
    <property type="entry name" value="Pectin_lyase_fold/virulence"/>
</dbReference>
<name>A0A0F8RCB3_METMZ</name>
<dbReference type="Pfam" id="PF08480">
    <property type="entry name" value="Disaggr_assoc"/>
    <property type="match status" value="1"/>
</dbReference>
<dbReference type="PANTHER" id="PTHR22990:SF15">
    <property type="entry name" value="F-BOX ONLY PROTEIN 10"/>
    <property type="match status" value="1"/>
</dbReference>
<comment type="caution">
    <text evidence="5">The sequence shown here is derived from an EMBL/GenBank/DDBJ whole genome shotgun (WGS) entry which is preliminary data.</text>
</comment>
<dbReference type="Gene3D" id="2.160.20.10">
    <property type="entry name" value="Single-stranded right-handed beta-helix, Pectin lyase-like"/>
    <property type="match status" value="1"/>
</dbReference>
<protein>
    <submittedName>
        <fullName evidence="5">Uncharacterized protein</fullName>
    </submittedName>
</protein>
<evidence type="ECO:0000256" key="1">
    <source>
        <dbReference type="ARBA" id="ARBA00022737"/>
    </source>
</evidence>
<evidence type="ECO:0000256" key="2">
    <source>
        <dbReference type="SAM" id="MobiDB-lite"/>
    </source>
</evidence>
<dbReference type="InterPro" id="IPR012334">
    <property type="entry name" value="Pectin_lyas_fold"/>
</dbReference>
<dbReference type="PATRIC" id="fig|2209.57.peg.2105"/>
<dbReference type="EMBL" id="JJQV01000036">
    <property type="protein sequence ID" value="KKH85042.1"/>
    <property type="molecule type" value="Genomic_DNA"/>
</dbReference>
<keyword evidence="1" id="KW-0677">Repeat</keyword>
<dbReference type="InterPro" id="IPR010671">
    <property type="entry name" value="Disaggr-rel_dom"/>
</dbReference>
<proteinExistence type="predicted"/>
<feature type="domain" description="Disaggregatase-related" evidence="4">
    <location>
        <begin position="255"/>
        <end position="454"/>
    </location>
</feature>
<dbReference type="NCBIfam" id="NF033679">
    <property type="entry name" value="DNRLRE_dom"/>
    <property type="match status" value="2"/>
</dbReference>
<organism evidence="5 6">
    <name type="scientific">Methanosarcina mazei</name>
    <name type="common">Methanosarcina frisia</name>
    <dbReference type="NCBI Taxonomy" id="2209"/>
    <lineage>
        <taxon>Archaea</taxon>
        <taxon>Methanobacteriati</taxon>
        <taxon>Methanobacteriota</taxon>
        <taxon>Stenosarchaea group</taxon>
        <taxon>Methanomicrobia</taxon>
        <taxon>Methanosarcinales</taxon>
        <taxon>Methanosarcinaceae</taxon>
        <taxon>Methanosarcina</taxon>
    </lineage>
</organism>
<evidence type="ECO:0000313" key="6">
    <source>
        <dbReference type="Proteomes" id="UP000033814"/>
    </source>
</evidence>
<feature type="region of interest" description="Disordered" evidence="2">
    <location>
        <begin position="452"/>
        <end position="474"/>
    </location>
</feature>
<feature type="domain" description="Disaggregatase-related" evidence="3">
    <location>
        <begin position="497"/>
        <end position="677"/>
    </location>
</feature>
<feature type="domain" description="Disaggregatase-related" evidence="3">
    <location>
        <begin position="707"/>
        <end position="886"/>
    </location>
</feature>
<dbReference type="InterPro" id="IPR013687">
    <property type="entry name" value="Disaggr-rel"/>
</dbReference>
<sequence>MNQKFIISFLIVCLILISMPTALCKTPTAPIVYVAGDGSGDFNCDGKGDEVQINQALKFVAENSAYTTVHLKGPFTYTINSTIYIQGSNTILEGDSDAVVKLVNHAGWETMVPLIGSKGSISNVTVRGFEINANHNGNTELSKGKGYYNCIYFGRVKNISVYDMYMHDGHGDGLRTYYCENIQFYNNKIYLLGHDGLYAIESDNVEAWNNRITCRINSALRVWNSNNVKFHDNFIDSYPDAGPGIQVQRSADVMNVEIYDNLITNTYGPGIWVIGTEGAYDKTLTSCYIHHNIFNGTGTNKNIQWVGGVLGSGFHNVLIENNVFEGVHNAAVVNMYMTYDNAGPSGSGFTTTIRNNIIANTTPRLTWNVREGQGTGYGILNCLPKSHNMVVEYNCVYNSAAGDYKNVNHPTDINVDPLFVDSKNGDYHLKSQTGRWTGSAWVKDSVSSPCIDAGNPSSDYSKEPEDNGNRANIGRYGNTIHASLSGVGPEPIPEVYDNRLREASPDSVYQDSAFIDVGGMNDARYRDVIWFDLDEFNDTTEVTDSTLSLYWYYPAGNERPDDTVIEVYRPASEWNSSYVNWNKKDKNVAWKNAGGDWYDKNGITQGDTPYASIALKGSELPDNKYHEIDVTELVNEYVSGKYENTGFLIKARNENNNYIAFYSNECGKETQKPSLNITKKVSSENIPVVPEIIEKITLNATLTGAIDNRLREASPDAVYQDSTFIDVGGMNNAVYRDIMWFDLNEFNNATEVTSANLSLYWYYPAENSRLNDTVIEVYKPASSWNSSYVSWNNRDKNVAWKNPGGDWYDKNGVSQGDTPYASITLKGSELPDNKYHEIDVTELVNEYVSGNYANTGFLIKARDENNNYVAFYSNNCGNETQVPKLQLEYIN</sequence>